<feature type="region of interest" description="Disordered" evidence="1">
    <location>
        <begin position="82"/>
        <end position="209"/>
    </location>
</feature>
<evidence type="ECO:0000313" key="3">
    <source>
        <dbReference type="Proteomes" id="UP001521116"/>
    </source>
</evidence>
<organism evidence="2 3">
    <name type="scientific">Neofusicoccum ribis</name>
    <dbReference type="NCBI Taxonomy" id="45134"/>
    <lineage>
        <taxon>Eukaryota</taxon>
        <taxon>Fungi</taxon>
        <taxon>Dikarya</taxon>
        <taxon>Ascomycota</taxon>
        <taxon>Pezizomycotina</taxon>
        <taxon>Dothideomycetes</taxon>
        <taxon>Dothideomycetes incertae sedis</taxon>
        <taxon>Botryosphaeriales</taxon>
        <taxon>Botryosphaeriaceae</taxon>
        <taxon>Neofusicoccum</taxon>
    </lineage>
</organism>
<dbReference type="Proteomes" id="UP001521116">
    <property type="component" value="Unassembled WGS sequence"/>
</dbReference>
<protein>
    <submittedName>
        <fullName evidence="2">Uncharacterized protein</fullName>
    </submittedName>
</protein>
<feature type="compositionally biased region" description="Low complexity" evidence="1">
    <location>
        <begin position="585"/>
        <end position="598"/>
    </location>
</feature>
<proteinExistence type="predicted"/>
<name>A0ABR3SRK8_9PEZI</name>
<evidence type="ECO:0000313" key="2">
    <source>
        <dbReference type="EMBL" id="KAL1627540.1"/>
    </source>
</evidence>
<feature type="compositionally biased region" description="Basic and acidic residues" evidence="1">
    <location>
        <begin position="140"/>
        <end position="162"/>
    </location>
</feature>
<feature type="compositionally biased region" description="Polar residues" evidence="1">
    <location>
        <begin position="508"/>
        <end position="562"/>
    </location>
</feature>
<feature type="region of interest" description="Disordered" evidence="1">
    <location>
        <begin position="649"/>
        <end position="688"/>
    </location>
</feature>
<reference evidence="2 3" key="1">
    <citation type="submission" date="2024-02" db="EMBL/GenBank/DDBJ databases">
        <title>De novo assembly and annotation of 12 fungi associated with fruit tree decline syndrome in Ontario, Canada.</title>
        <authorList>
            <person name="Sulman M."/>
            <person name="Ellouze W."/>
            <person name="Ilyukhin E."/>
        </authorList>
    </citation>
    <scope>NUCLEOTIDE SEQUENCE [LARGE SCALE GENOMIC DNA]</scope>
    <source>
        <strain evidence="2 3">M1-105</strain>
    </source>
</reference>
<keyword evidence="3" id="KW-1185">Reference proteome</keyword>
<dbReference type="EMBL" id="JAJVDC020000072">
    <property type="protein sequence ID" value="KAL1627540.1"/>
    <property type="molecule type" value="Genomic_DNA"/>
</dbReference>
<feature type="compositionally biased region" description="Basic and acidic residues" evidence="1">
    <location>
        <begin position="82"/>
        <end position="117"/>
    </location>
</feature>
<evidence type="ECO:0000256" key="1">
    <source>
        <dbReference type="SAM" id="MobiDB-lite"/>
    </source>
</evidence>
<comment type="caution">
    <text evidence="2">The sequence shown here is derived from an EMBL/GenBank/DDBJ whole genome shotgun (WGS) entry which is preliminary data.</text>
</comment>
<feature type="compositionally biased region" description="Low complexity" evidence="1">
    <location>
        <begin position="126"/>
        <end position="135"/>
    </location>
</feature>
<gene>
    <name evidence="2" type="ORF">SLS56_006364</name>
</gene>
<feature type="compositionally biased region" description="Acidic residues" evidence="1">
    <location>
        <begin position="187"/>
        <end position="199"/>
    </location>
</feature>
<feature type="region of interest" description="Disordered" evidence="1">
    <location>
        <begin position="464"/>
        <end position="483"/>
    </location>
</feature>
<feature type="region of interest" description="Disordered" evidence="1">
    <location>
        <begin position="1"/>
        <end position="34"/>
    </location>
</feature>
<feature type="compositionally biased region" description="Low complexity" evidence="1">
    <location>
        <begin position="659"/>
        <end position="668"/>
    </location>
</feature>
<accession>A0ABR3SRK8</accession>
<feature type="compositionally biased region" description="Basic and acidic residues" evidence="1">
    <location>
        <begin position="21"/>
        <end position="34"/>
    </location>
</feature>
<feature type="region of interest" description="Disordered" evidence="1">
    <location>
        <begin position="508"/>
        <end position="628"/>
    </location>
</feature>
<sequence length="1071" mass="117755">MAPDKDDQLLGSIRKKLNRSAKNEEAQAKKRAEKLAKKVAPGRLIIDIATDAEEESTANNVRAMLANISGYNYNPDYQYNHLRTEPPCKHPEYSEYTKKQMKEKKVEEREKKLKADGTDGVADRTSCSSFATSSSDEAEGDRSEPPRIRVEDTAGAVNKDDVAPTTEEVDKLAASFMPNIARLSLMEDSDDEDEDDEDGPIPTSDLLLPRKTIKRSISTHSKASVSSDATVTRLGGMKSSDAASIKTTRSEVTVIHHEGTAQPTASPLGSKLVPKAGENATTNAQTPSPVKFVKPPHPVDYENPSLPGTPTPASHSAISEASQHNQTVEEMLHEVIRPSGDIFGDIDLSDLVHPWPELWSKPNGDPLSDSEWKIVHGCLGFLGMPEFGTIEPSDPCNRDAYDQVRNLLKMSWMLMTGQLTPSGNEVASQILKPMLEREDRKKDAELRRLDELLRLRRKELKLPPVAASKRSSGSYGVKSVPPSPMPMELVGTPLPAFTDYFNNSPISPNASKHSSFGSSHGQPPSVERSSWGSNNNQALQPGSARSSYHSSFDNHPGSQTPSKRNRVMSFGNLFKNPKSPKRAKSPGPSKSPKSPGKRGSAEEESLIATTPLDAPPVPPIPATFSGQNTPHMSFDGYFLSNKSTPLVIGSQSVTKRDSSSSAGDTTSAESDREPGLANFGTPQRGQMPYKGLQPASFSGTPVMPDINAFSPRVATPTTMSANTSFCSATDSAADMRARTHSHSLSANTVDFNIFDAHVEEFVDVFRTWDYGEDIEESGADKRVLKFKAMQFLPKEERRNLKKEVINKQIDEIISLRRHDFSEHVEKEALKAKYPITTSGIHAKTFPLPLLALRLAQHLLDHINKSFLPQLDCAYELENAANVARERVWRFRNPNDPHYPGPGIPRPTSDDYLHAGYMAAWATRFVQWAQEQEQLWQYNNIDVPDVANVRGGGGVKRQGRTIEVRNLMNWTDEKVDVDNKTGEIKIEGDGAVIPMEEVSNRFEKLAAREEENGMMKKWGVCEDQVRRLASVMAPSRVAGFGFGASESRVDVDVPSPISDRRGALSRAGLAMG</sequence>